<dbReference type="PANTHER" id="PTHR43827:SF3">
    <property type="entry name" value="NADP-DEPENDENT OXIDOREDUCTASE DOMAIN-CONTAINING PROTEIN"/>
    <property type="match status" value="1"/>
</dbReference>
<dbReference type="InterPro" id="IPR036812">
    <property type="entry name" value="NAD(P)_OxRdtase_dom_sf"/>
</dbReference>
<dbReference type="FunFam" id="3.20.20.100:FF:000015">
    <property type="entry name" value="Oxidoreductase, aldo/keto reductase family"/>
    <property type="match status" value="1"/>
</dbReference>
<evidence type="ECO:0000256" key="2">
    <source>
        <dbReference type="ARBA" id="ARBA00022857"/>
    </source>
</evidence>
<keyword evidence="9" id="KW-1185">Reference proteome</keyword>
<dbReference type="Pfam" id="PF00248">
    <property type="entry name" value="Aldo_ket_red"/>
    <property type="match status" value="1"/>
</dbReference>
<feature type="site" description="Lowers pKa of active site Tyr" evidence="6">
    <location>
        <position position="79"/>
    </location>
</feature>
<organism evidence="8 9">
    <name type="scientific">Halalkalibacter wakoensis JCM 9140</name>
    <dbReference type="NCBI Taxonomy" id="1236970"/>
    <lineage>
        <taxon>Bacteria</taxon>
        <taxon>Bacillati</taxon>
        <taxon>Bacillota</taxon>
        <taxon>Bacilli</taxon>
        <taxon>Bacillales</taxon>
        <taxon>Bacillaceae</taxon>
        <taxon>Halalkalibacter</taxon>
    </lineage>
</organism>
<name>W4Q7X9_9BACI</name>
<comment type="caution">
    <text evidence="8">The sequence shown here is derived from an EMBL/GenBank/DDBJ whole genome shotgun (WGS) entry which is preliminary data.</text>
</comment>
<dbReference type="OrthoDB" id="9804790at2"/>
<dbReference type="RefSeq" id="WP_034750250.1">
    <property type="nucleotide sequence ID" value="NZ_BAUT01000080.1"/>
</dbReference>
<sequence>MIDSISDSVILNNGIEMPWLGLGLMKIVNERKMIEAVNAAFESGYRSLDTASYYNNEREVGEAIKSSGMQREEIFITTKVWNDEQGYESTLSAFERSRKKLGLDYVDLYLVHWPVTGIFHETWKACEKLYHDGYIRAIGVSNFQIHHLKSLLSNCKVKPVINQVEYHPRLTQKELRHYCNQTDIQMAAWGPLMRGRLFENPTLTELSQKYEKTIAQIILRWDLQNEIVTIPKSEKANRIKSNAKIFDFEIESEDMVIIDGLNTGERTGPHPDLFV</sequence>
<dbReference type="PRINTS" id="PR00069">
    <property type="entry name" value="ALDKETRDTASE"/>
</dbReference>
<evidence type="ECO:0000256" key="6">
    <source>
        <dbReference type="PIRSR" id="PIRSR000097-3"/>
    </source>
</evidence>
<feature type="active site" description="Proton donor" evidence="4">
    <location>
        <position position="54"/>
    </location>
</feature>
<reference evidence="8" key="1">
    <citation type="journal article" date="2014" name="Genome Announc.">
        <title>Draft Genome Sequences of Three Alkaliphilic Bacillus Strains, Bacillus wakoensis JCM 9140T, Bacillus akibai JCM 9157T, and Bacillus hemicellulosilyticus JCM 9152T.</title>
        <authorList>
            <person name="Yuki M."/>
            <person name="Oshima K."/>
            <person name="Suda W."/>
            <person name="Oshida Y."/>
            <person name="Kitamura K."/>
            <person name="Iida T."/>
            <person name="Hattori M."/>
            <person name="Ohkuma M."/>
        </authorList>
    </citation>
    <scope>NUCLEOTIDE SEQUENCE [LARGE SCALE GENOMIC DNA]</scope>
    <source>
        <strain evidence="8">JCM 9140</strain>
    </source>
</reference>
<dbReference type="InterPro" id="IPR020471">
    <property type="entry name" value="AKR"/>
</dbReference>
<comment type="similarity">
    <text evidence="1">Belongs to the aldo/keto reductase family.</text>
</comment>
<dbReference type="STRING" id="1236970.JCM9140_4260"/>
<dbReference type="Gene3D" id="3.20.20.100">
    <property type="entry name" value="NADP-dependent oxidoreductase domain"/>
    <property type="match status" value="1"/>
</dbReference>
<dbReference type="AlphaFoldDB" id="W4Q7X9"/>
<keyword evidence="3" id="KW-0560">Oxidoreductase</keyword>
<dbReference type="InterPro" id="IPR023210">
    <property type="entry name" value="NADP_OxRdtase_dom"/>
</dbReference>
<dbReference type="InterPro" id="IPR018170">
    <property type="entry name" value="Aldo/ket_reductase_CS"/>
</dbReference>
<evidence type="ECO:0000313" key="9">
    <source>
        <dbReference type="Proteomes" id="UP000018890"/>
    </source>
</evidence>
<evidence type="ECO:0000256" key="5">
    <source>
        <dbReference type="PIRSR" id="PIRSR000097-2"/>
    </source>
</evidence>
<dbReference type="EMBL" id="BAUT01000080">
    <property type="protein sequence ID" value="GAE28070.1"/>
    <property type="molecule type" value="Genomic_DNA"/>
</dbReference>
<keyword evidence="2" id="KW-0521">NADP</keyword>
<evidence type="ECO:0000256" key="3">
    <source>
        <dbReference type="ARBA" id="ARBA00023002"/>
    </source>
</evidence>
<dbReference type="Proteomes" id="UP000018890">
    <property type="component" value="Unassembled WGS sequence"/>
</dbReference>
<feature type="binding site" evidence="5">
    <location>
        <position position="112"/>
    </location>
    <ligand>
        <name>substrate</name>
    </ligand>
</feature>
<evidence type="ECO:0000259" key="7">
    <source>
        <dbReference type="Pfam" id="PF00248"/>
    </source>
</evidence>
<proteinExistence type="inferred from homology"/>
<dbReference type="GO" id="GO:0016616">
    <property type="term" value="F:oxidoreductase activity, acting on the CH-OH group of donors, NAD or NADP as acceptor"/>
    <property type="evidence" value="ECO:0007669"/>
    <property type="project" value="UniProtKB-ARBA"/>
</dbReference>
<evidence type="ECO:0000313" key="8">
    <source>
        <dbReference type="EMBL" id="GAE28070.1"/>
    </source>
</evidence>
<evidence type="ECO:0000256" key="4">
    <source>
        <dbReference type="PIRSR" id="PIRSR000097-1"/>
    </source>
</evidence>
<dbReference type="PANTHER" id="PTHR43827">
    <property type="entry name" value="2,5-DIKETO-D-GLUCONIC ACID REDUCTASE"/>
    <property type="match status" value="1"/>
</dbReference>
<feature type="domain" description="NADP-dependent oxidoreductase" evidence="7">
    <location>
        <begin position="20"/>
        <end position="262"/>
    </location>
</feature>
<dbReference type="PROSITE" id="PS00798">
    <property type="entry name" value="ALDOKETO_REDUCTASE_1"/>
    <property type="match status" value="1"/>
</dbReference>
<dbReference type="SUPFAM" id="SSF51430">
    <property type="entry name" value="NAD(P)-linked oxidoreductase"/>
    <property type="match status" value="1"/>
</dbReference>
<gene>
    <name evidence="8" type="ORF">JCM9140_4260</name>
</gene>
<dbReference type="PIRSF" id="PIRSF000097">
    <property type="entry name" value="AKR"/>
    <property type="match status" value="1"/>
</dbReference>
<accession>W4Q7X9</accession>
<evidence type="ECO:0000256" key="1">
    <source>
        <dbReference type="ARBA" id="ARBA00007905"/>
    </source>
</evidence>
<protein>
    <submittedName>
        <fullName evidence="8">Oxidoreductase</fullName>
    </submittedName>
</protein>